<dbReference type="InterPro" id="IPR002777">
    <property type="entry name" value="PFD_beta-like"/>
</dbReference>
<evidence type="ECO:0000256" key="2">
    <source>
        <dbReference type="ARBA" id="ARBA00011695"/>
    </source>
</evidence>
<dbReference type="GO" id="GO:0016272">
    <property type="term" value="C:prefoldin complex"/>
    <property type="evidence" value="ECO:0007669"/>
    <property type="project" value="InterPro"/>
</dbReference>
<dbReference type="InterPro" id="IPR027235">
    <property type="entry name" value="PFD2"/>
</dbReference>
<evidence type="ECO:0000313" key="7">
    <source>
        <dbReference type="EMBL" id="KAF7494034.1"/>
    </source>
</evidence>
<reference evidence="8 11" key="1">
    <citation type="journal article" date="2015" name="Parasit. Vectors">
        <title>Draft genome of the scabies mite.</title>
        <authorList>
            <person name="Rider S.D.Jr."/>
            <person name="Morgan M.S."/>
            <person name="Arlian L.G."/>
        </authorList>
    </citation>
    <scope>NUCLEOTIDE SEQUENCE [LARGE SCALE GENOMIC DNA]</scope>
    <source>
        <strain evidence="8">Arlian Lab</strain>
    </source>
</reference>
<evidence type="ECO:0000313" key="11">
    <source>
        <dbReference type="Proteomes" id="UP000616769"/>
    </source>
</evidence>
<evidence type="ECO:0000256" key="4">
    <source>
        <dbReference type="ARBA" id="ARBA00024667"/>
    </source>
</evidence>
<evidence type="ECO:0000256" key="5">
    <source>
        <dbReference type="SAM" id="Coils"/>
    </source>
</evidence>
<comment type="similarity">
    <text evidence="1">Belongs to the prefoldin subunit beta family.</text>
</comment>
<comment type="subunit">
    <text evidence="2">Heterohexamer of two PFD-alpha type and four PFD-beta type subunits.</text>
</comment>
<evidence type="ECO:0000256" key="6">
    <source>
        <dbReference type="SAM" id="MobiDB-lite"/>
    </source>
</evidence>
<keyword evidence="5" id="KW-0175">Coiled coil</keyword>
<evidence type="ECO:0000256" key="1">
    <source>
        <dbReference type="ARBA" id="ARBA00008045"/>
    </source>
</evidence>
<reference evidence="10" key="2">
    <citation type="journal article" date="2020" name="PLoS Negl. Trop. Dis.">
        <title>High-quality nuclear genome for Sarcoptes scabiei-A critical resource for a neglected parasite.</title>
        <authorList>
            <person name="Korhonen P.K."/>
            <person name="Gasser R.B."/>
            <person name="Ma G."/>
            <person name="Wang T."/>
            <person name="Stroehlein A.J."/>
            <person name="Young N.D."/>
            <person name="Ang C.S."/>
            <person name="Fernando D.D."/>
            <person name="Lu H.C."/>
            <person name="Taylor S."/>
            <person name="Reynolds S.L."/>
            <person name="Mofiz E."/>
            <person name="Najaraj S.H."/>
            <person name="Gowda H."/>
            <person name="Madugundu A."/>
            <person name="Renuse S."/>
            <person name="Holt D."/>
            <person name="Pandey A."/>
            <person name="Papenfuss A.T."/>
            <person name="Fischer K."/>
        </authorList>
    </citation>
    <scope>NUCLEOTIDE SEQUENCE [LARGE SCALE GENOMIC DNA]</scope>
</reference>
<dbReference type="GO" id="GO:0051082">
    <property type="term" value="F:unfolded protein binding"/>
    <property type="evidence" value="ECO:0007669"/>
    <property type="project" value="InterPro"/>
</dbReference>
<evidence type="ECO:0000313" key="10">
    <source>
        <dbReference type="Proteomes" id="UP000070412"/>
    </source>
</evidence>
<proteinExistence type="inferred from homology"/>
<dbReference type="GO" id="GO:0006457">
    <property type="term" value="P:protein folding"/>
    <property type="evidence" value="ECO:0007669"/>
    <property type="project" value="InterPro"/>
</dbReference>
<keyword evidence="3" id="KW-0143">Chaperone</keyword>
<dbReference type="AlphaFoldDB" id="A0A132A5I7"/>
<evidence type="ECO:0000256" key="3">
    <source>
        <dbReference type="ARBA" id="ARBA00023186"/>
    </source>
</evidence>
<sequence>MDKPSTSIATVNNKKIQAAVNNLNKLGIEQRNLSQKLNELEGDAAEHRLVIDALKEVNGERTCYRLVSGVLLQSTVNEILPELEQSLSMLRNTANQFRTKIKDKGQEMNELIKQNNLGPMIRAQNGARIEESIDEEKEKSDSKIDDLKKPSTSVLVE</sequence>
<dbReference type="Proteomes" id="UP000616769">
    <property type="component" value="Unassembled WGS sequence"/>
</dbReference>
<dbReference type="CDD" id="cd23163">
    <property type="entry name" value="Prefoldin_2"/>
    <property type="match status" value="1"/>
</dbReference>
<dbReference type="SUPFAM" id="SSF46579">
    <property type="entry name" value="Prefoldin"/>
    <property type="match status" value="1"/>
</dbReference>
<evidence type="ECO:0000313" key="8">
    <source>
        <dbReference type="EMBL" id="KPM05690.1"/>
    </source>
</evidence>
<dbReference type="Pfam" id="PF01920">
    <property type="entry name" value="Prefoldin_2"/>
    <property type="match status" value="1"/>
</dbReference>
<gene>
    <name evidence="8" type="ORF">QR98_0041580</name>
    <name evidence="7" type="ORF">SSS_2704</name>
</gene>
<dbReference type="EMBL" id="JXLN01010423">
    <property type="protein sequence ID" value="KPM05690.1"/>
    <property type="molecule type" value="Genomic_DNA"/>
</dbReference>
<dbReference type="InterPro" id="IPR009053">
    <property type="entry name" value="Prefoldin"/>
</dbReference>
<dbReference type="EnsemblMetazoa" id="SSS_2704s_mrna">
    <property type="protein sequence ID" value="KAF7494034.1"/>
    <property type="gene ID" value="SSS_2704"/>
</dbReference>
<keyword evidence="10" id="KW-1185">Reference proteome</keyword>
<dbReference type="PANTHER" id="PTHR13303">
    <property type="entry name" value="PREFOLDIN SUBUNIT 2"/>
    <property type="match status" value="1"/>
</dbReference>
<reference evidence="9" key="4">
    <citation type="submission" date="2022-06" db="UniProtKB">
        <authorList>
            <consortium name="EnsemblMetazoa"/>
        </authorList>
    </citation>
    <scope>IDENTIFICATION</scope>
</reference>
<reference evidence="7" key="3">
    <citation type="submission" date="2020-01" db="EMBL/GenBank/DDBJ databases">
        <authorList>
            <person name="Korhonen P.K.K."/>
            <person name="Guangxu M.G."/>
            <person name="Wang T.W."/>
            <person name="Stroehlein A.J.S."/>
            <person name="Young N.D."/>
            <person name="Ang C.-S.A."/>
            <person name="Fernando D.W.F."/>
            <person name="Lu H.L."/>
            <person name="Taylor S.T."/>
            <person name="Ehtesham M.E.M."/>
            <person name="Najaraj S.H.N."/>
            <person name="Harsha G.H.G."/>
            <person name="Madugundu A.M."/>
            <person name="Renuse S.R."/>
            <person name="Holt D.H."/>
            <person name="Pandey A.P."/>
            <person name="Papenfuss A.P."/>
            <person name="Gasser R.B.G."/>
            <person name="Fischer K.F."/>
        </authorList>
    </citation>
    <scope>NUCLEOTIDE SEQUENCE</scope>
    <source>
        <strain evidence="7">SSS_KF_BRIS2020</strain>
    </source>
</reference>
<feature type="compositionally biased region" description="Basic and acidic residues" evidence="6">
    <location>
        <begin position="128"/>
        <end position="149"/>
    </location>
</feature>
<dbReference type="OrthoDB" id="29646at2759"/>
<organism evidence="8 11">
    <name type="scientific">Sarcoptes scabiei</name>
    <name type="common">Itch mite</name>
    <name type="synonym">Acarus scabiei</name>
    <dbReference type="NCBI Taxonomy" id="52283"/>
    <lineage>
        <taxon>Eukaryota</taxon>
        <taxon>Metazoa</taxon>
        <taxon>Ecdysozoa</taxon>
        <taxon>Arthropoda</taxon>
        <taxon>Chelicerata</taxon>
        <taxon>Arachnida</taxon>
        <taxon>Acari</taxon>
        <taxon>Acariformes</taxon>
        <taxon>Sarcoptiformes</taxon>
        <taxon>Astigmata</taxon>
        <taxon>Psoroptidia</taxon>
        <taxon>Sarcoptoidea</taxon>
        <taxon>Sarcoptidae</taxon>
        <taxon>Sarcoptinae</taxon>
        <taxon>Sarcoptes</taxon>
    </lineage>
</organism>
<dbReference type="VEuPathDB" id="VectorBase:SSCA005448"/>
<dbReference type="Gene3D" id="1.10.287.370">
    <property type="match status" value="1"/>
</dbReference>
<dbReference type="Proteomes" id="UP000070412">
    <property type="component" value="Unassembled WGS sequence"/>
</dbReference>
<comment type="function">
    <text evidence="4">Binds specifically to cytosolic chaperonin (c-CPN) and transfers target proteins to it. Binds to nascent polypeptide chain and promotes folding in an environment in which there are many competing pathways for nonnative proteins.</text>
</comment>
<feature type="coiled-coil region" evidence="5">
    <location>
        <begin position="23"/>
        <end position="57"/>
    </location>
</feature>
<name>A0A132A5I7_SARSC</name>
<evidence type="ECO:0000313" key="9">
    <source>
        <dbReference type="EnsemblMetazoa" id="KAF7494034.1"/>
    </source>
</evidence>
<dbReference type="EMBL" id="WVUK01000054">
    <property type="protein sequence ID" value="KAF7494034.1"/>
    <property type="molecule type" value="Genomic_DNA"/>
</dbReference>
<accession>A0A132A5I7</accession>
<protein>
    <submittedName>
        <fullName evidence="7 8">Prefoldin subunit 2</fullName>
    </submittedName>
</protein>
<feature type="region of interest" description="Disordered" evidence="6">
    <location>
        <begin position="125"/>
        <end position="157"/>
    </location>
</feature>